<sequence length="211" mass="24243">MPGVLAVISSEHSARSVCPRIFYSTRNQHSNRAAMVLRLRLLEELRLINPNKPSSAFNRHIRSASSINLSPSSDSSISLLPPLVLYRRLLRIHRDLPVEMRSLGDLYVKDEFRRCRSIDNPIQIIGFLSQWKLYLDNLIQRDTHQQQHDSSSPVANHRKPSVKIGKKLPKDLLEKLSPEQVGQLFELLKATKEIWVDVDDNKNNNNQDPKP</sequence>
<dbReference type="OrthoDB" id="278329at2759"/>
<evidence type="ECO:0000256" key="3">
    <source>
        <dbReference type="ARBA" id="ARBA00022946"/>
    </source>
</evidence>
<dbReference type="Proteomes" id="UP000008783">
    <property type="component" value="Unassembled WGS sequence"/>
</dbReference>
<reference evidence="8" key="2">
    <citation type="journal article" date="2011" name="Proc. Natl. Acad. Sci. U.S.A.">
        <title>Obligate biotrophy features unraveled by the genomic analysis of rust fungi.</title>
        <authorList>
            <person name="Duplessis S."/>
            <person name="Cuomo C.A."/>
            <person name="Lin Y.-C."/>
            <person name="Aerts A."/>
            <person name="Tisserant E."/>
            <person name="Veneault-Fourrey C."/>
            <person name="Joly D.L."/>
            <person name="Hacquard S."/>
            <person name="Amselem J."/>
            <person name="Cantarel B.L."/>
            <person name="Chiu R."/>
            <person name="Coutinho P.M."/>
            <person name="Feau N."/>
            <person name="Field M."/>
            <person name="Frey P."/>
            <person name="Gelhaye E."/>
            <person name="Goldberg J."/>
            <person name="Grabherr M.G."/>
            <person name="Kodira C.D."/>
            <person name="Kohler A."/>
            <person name="Kuees U."/>
            <person name="Lindquist E.A."/>
            <person name="Lucas S.M."/>
            <person name="Mago R."/>
            <person name="Mauceli E."/>
            <person name="Morin E."/>
            <person name="Murat C."/>
            <person name="Pangilinan J.L."/>
            <person name="Park R."/>
            <person name="Pearson M."/>
            <person name="Quesneville H."/>
            <person name="Rouhier N."/>
            <person name="Sakthikumar S."/>
            <person name="Salamov A.A."/>
            <person name="Schmutz J."/>
            <person name="Selles B."/>
            <person name="Shapiro H."/>
            <person name="Tanguay P."/>
            <person name="Tuskan G.A."/>
            <person name="Henrissat B."/>
            <person name="Van de Peer Y."/>
            <person name="Rouze P."/>
            <person name="Ellis J.G."/>
            <person name="Dodds P.N."/>
            <person name="Schein J.E."/>
            <person name="Zhong S."/>
            <person name="Hamelin R.C."/>
            <person name="Grigoriev I.V."/>
            <person name="Szabo L.J."/>
            <person name="Martin F."/>
        </authorList>
    </citation>
    <scope>NUCLEOTIDE SEQUENCE [LARGE SCALE GENOMIC DNA]</scope>
    <source>
        <strain evidence="8">CRL 75-36-700-3 / race SCCL</strain>
    </source>
</reference>
<keyword evidence="5 6" id="KW-0143">Chaperone</keyword>
<dbReference type="GO" id="GO:0034553">
    <property type="term" value="P:mitochondrial respiratory chain complex II assembly"/>
    <property type="evidence" value="ECO:0000318"/>
    <property type="project" value="GO_Central"/>
</dbReference>
<dbReference type="CDD" id="cd20270">
    <property type="entry name" value="Complex1_LYR_SDHAF3_LYRM10"/>
    <property type="match status" value="1"/>
</dbReference>
<accession>E3K1K3</accession>
<name>E3K1K3_PUCGT</name>
<dbReference type="KEGG" id="pgr:PGTG_04134"/>
<dbReference type="InterPro" id="IPR008381">
    <property type="entry name" value="SDHAF3/Sdh7"/>
</dbReference>
<dbReference type="PANTHER" id="PTHR13137">
    <property type="entry name" value="DC11 ACN9 HOMOLOG"/>
    <property type="match status" value="1"/>
</dbReference>
<comment type="subcellular location">
    <subcellularLocation>
        <location evidence="1 6">Mitochondrion matrix</location>
    </subcellularLocation>
</comment>
<dbReference type="HOGENOM" id="CLU_102310_1_0_1"/>
<gene>
    <name evidence="7" type="ORF">PGTG_04134</name>
</gene>
<dbReference type="InParanoid" id="E3K1K3"/>
<evidence type="ECO:0000256" key="4">
    <source>
        <dbReference type="ARBA" id="ARBA00023128"/>
    </source>
</evidence>
<dbReference type="EMBL" id="DS178269">
    <property type="protein sequence ID" value="EFP78178.1"/>
    <property type="molecule type" value="Genomic_DNA"/>
</dbReference>
<dbReference type="Pfam" id="PF13233">
    <property type="entry name" value="Complex1_LYR_2"/>
    <property type="match status" value="1"/>
</dbReference>
<dbReference type="STRING" id="418459.E3K1K3"/>
<proteinExistence type="inferred from homology"/>
<comment type="function">
    <text evidence="6">Plays an essential role in the assembly of succinate dehydrogenase (SDH), an enzyme complex (also referred to as respiratory complex II) that is a component of both the tricarboxylic acid (TCA) cycle and the mitochondrial electron transport chain, and which couples the oxidation of succinate to fumarate with the reduction of ubiquinone (coenzyme Q) to ubiquinol. Promotes maturation of the iron-sulfur protein subunit of the SDH catalytic dimer, protecting it from the deleterious effects of oxidants. May act together with SDHAF1.</text>
</comment>
<dbReference type="GeneID" id="10541808"/>
<dbReference type="VEuPathDB" id="FungiDB:PGTG_04134"/>
<comment type="subunit">
    <text evidence="6">Interacts with the iron-sulfur protein subunit within the SDH catalytic dimer.</text>
</comment>
<evidence type="ECO:0000313" key="8">
    <source>
        <dbReference type="Proteomes" id="UP000008783"/>
    </source>
</evidence>
<protein>
    <recommendedName>
        <fullName evidence="6">Succinate dehydrogenase assembly factor 3</fullName>
        <shortName evidence="6">SDH assembly factor 3</shortName>
        <shortName evidence="6">SDHAF3</shortName>
    </recommendedName>
</protein>
<organism evidence="7 8">
    <name type="scientific">Puccinia graminis f. sp. tritici (strain CRL 75-36-700-3 / race SCCL)</name>
    <name type="common">Black stem rust fungus</name>
    <dbReference type="NCBI Taxonomy" id="418459"/>
    <lineage>
        <taxon>Eukaryota</taxon>
        <taxon>Fungi</taxon>
        <taxon>Dikarya</taxon>
        <taxon>Basidiomycota</taxon>
        <taxon>Pucciniomycotina</taxon>
        <taxon>Pucciniomycetes</taxon>
        <taxon>Pucciniales</taxon>
        <taxon>Pucciniaceae</taxon>
        <taxon>Puccinia</taxon>
    </lineage>
</organism>
<dbReference type="AlphaFoldDB" id="E3K1K3"/>
<keyword evidence="3" id="KW-0809">Transit peptide</keyword>
<keyword evidence="4 6" id="KW-0496">Mitochondrion</keyword>
<dbReference type="GO" id="GO:0005759">
    <property type="term" value="C:mitochondrial matrix"/>
    <property type="evidence" value="ECO:0007669"/>
    <property type="project" value="UniProtKB-SubCell"/>
</dbReference>
<keyword evidence="8" id="KW-1185">Reference proteome</keyword>
<dbReference type="RefSeq" id="XP_003322597.1">
    <property type="nucleotide sequence ID" value="XM_003322549.2"/>
</dbReference>
<dbReference type="OMA" id="ADPMIRH"/>
<evidence type="ECO:0000256" key="2">
    <source>
        <dbReference type="ARBA" id="ARBA00006020"/>
    </source>
</evidence>
<dbReference type="GO" id="GO:0005758">
    <property type="term" value="C:mitochondrial intermembrane space"/>
    <property type="evidence" value="ECO:0000318"/>
    <property type="project" value="GO_Central"/>
</dbReference>
<evidence type="ECO:0000256" key="6">
    <source>
        <dbReference type="RuleBase" id="RU368039"/>
    </source>
</evidence>
<reference key="1">
    <citation type="submission" date="2007-01" db="EMBL/GenBank/DDBJ databases">
        <title>The Genome Sequence of Puccinia graminis f. sp. tritici Strain CRL 75-36-700-3.</title>
        <authorList>
            <consortium name="The Broad Institute Genome Sequencing Platform"/>
            <person name="Birren B."/>
            <person name="Lander E."/>
            <person name="Galagan J."/>
            <person name="Nusbaum C."/>
            <person name="Devon K."/>
            <person name="Cuomo C."/>
            <person name="Jaffe D."/>
            <person name="Butler J."/>
            <person name="Alvarez P."/>
            <person name="Gnerre S."/>
            <person name="Grabherr M."/>
            <person name="Mauceli E."/>
            <person name="Brockman W."/>
            <person name="Young S."/>
            <person name="LaButti K."/>
            <person name="Sykes S."/>
            <person name="DeCaprio D."/>
            <person name="Crawford M."/>
            <person name="Koehrsen M."/>
            <person name="Engels R."/>
            <person name="Montgomery P."/>
            <person name="Pearson M."/>
            <person name="Howarth C."/>
            <person name="Larson L."/>
            <person name="White J."/>
            <person name="Zeng Q."/>
            <person name="Kodira C."/>
            <person name="Yandava C."/>
            <person name="Alvarado L."/>
            <person name="O'Leary S."/>
            <person name="Szabo L."/>
            <person name="Dean R."/>
            <person name="Schein J."/>
        </authorList>
    </citation>
    <scope>NUCLEOTIDE SEQUENCE</scope>
    <source>
        <strain>CRL 75-36-700-3</strain>
    </source>
</reference>
<dbReference type="FunCoup" id="E3K1K3">
    <property type="interactions" value="63"/>
</dbReference>
<evidence type="ECO:0000313" key="7">
    <source>
        <dbReference type="EMBL" id="EFP78178.1"/>
    </source>
</evidence>
<evidence type="ECO:0000256" key="1">
    <source>
        <dbReference type="ARBA" id="ARBA00004305"/>
    </source>
</evidence>
<comment type="similarity">
    <text evidence="2 6">Belongs to the complex I LYR family. SDHAF3 subfamily.</text>
</comment>
<dbReference type="PANTHER" id="PTHR13137:SF6">
    <property type="entry name" value="SUCCINATE DEHYDROGENASE ASSEMBLY FACTOR 3, MITOCHONDRIAL"/>
    <property type="match status" value="1"/>
</dbReference>
<evidence type="ECO:0000256" key="5">
    <source>
        <dbReference type="ARBA" id="ARBA00023186"/>
    </source>
</evidence>